<sequence length="42" mass="4965">MTYPFYAFYNSMGSESGDAYCKLSRSLKAFRDMERRLEAHPH</sequence>
<proteinExistence type="predicted"/>
<keyword evidence="2" id="KW-1185">Reference proteome</keyword>
<reference evidence="1 2" key="1">
    <citation type="submission" date="2023-07" db="EMBL/GenBank/DDBJ databases">
        <title>Genomic Encyclopedia of Type Strains, Phase IV (KMG-IV): sequencing the most valuable type-strain genomes for metagenomic binning, comparative biology and taxonomic classification.</title>
        <authorList>
            <person name="Goeker M."/>
        </authorList>
    </citation>
    <scope>NUCLEOTIDE SEQUENCE [LARGE SCALE GENOMIC DNA]</scope>
    <source>
        <strain evidence="1 2">DSM 19092</strain>
    </source>
</reference>
<name>A0ABT9VM34_9BACI</name>
<accession>A0ABT9VM34</accession>
<protein>
    <submittedName>
        <fullName evidence="1">Uncharacterized protein</fullName>
    </submittedName>
</protein>
<dbReference type="EMBL" id="JAUSTR010000002">
    <property type="protein sequence ID" value="MDQ0162023.1"/>
    <property type="molecule type" value="Genomic_DNA"/>
</dbReference>
<evidence type="ECO:0000313" key="2">
    <source>
        <dbReference type="Proteomes" id="UP001225646"/>
    </source>
</evidence>
<evidence type="ECO:0000313" key="1">
    <source>
        <dbReference type="EMBL" id="MDQ0162023.1"/>
    </source>
</evidence>
<dbReference type="Proteomes" id="UP001225646">
    <property type="component" value="Unassembled WGS sequence"/>
</dbReference>
<gene>
    <name evidence="1" type="ORF">J2S06_001097</name>
</gene>
<comment type="caution">
    <text evidence="1">The sequence shown here is derived from an EMBL/GenBank/DDBJ whole genome shotgun (WGS) entry which is preliminary data.</text>
</comment>
<organism evidence="1 2">
    <name type="scientific">Aeribacillus alveayuensis</name>
    <dbReference type="NCBI Taxonomy" id="279215"/>
    <lineage>
        <taxon>Bacteria</taxon>
        <taxon>Bacillati</taxon>
        <taxon>Bacillota</taxon>
        <taxon>Bacilli</taxon>
        <taxon>Bacillales</taxon>
        <taxon>Bacillaceae</taxon>
        <taxon>Aeribacillus</taxon>
    </lineage>
</organism>